<comment type="caution">
    <text evidence="1">The sequence shown here is derived from an EMBL/GenBank/DDBJ whole genome shotgun (WGS) entry which is preliminary data.</text>
</comment>
<gene>
    <name evidence="1" type="ORF">B0F89_1459</name>
</gene>
<evidence type="ECO:0000313" key="1">
    <source>
        <dbReference type="EMBL" id="PPK57720.1"/>
    </source>
</evidence>
<evidence type="ECO:0008006" key="3">
    <source>
        <dbReference type="Google" id="ProtNLM"/>
    </source>
</evidence>
<reference evidence="1 2" key="1">
    <citation type="submission" date="2018-02" db="EMBL/GenBank/DDBJ databases">
        <title>Subsurface microbial communities from deep shales in Ohio and West Virginia, USA.</title>
        <authorList>
            <person name="Wrighton K."/>
        </authorList>
    </citation>
    <scope>NUCLEOTIDE SEQUENCE [LARGE SCALE GENOMIC DNA]</scope>
    <source>
        <strain evidence="1 2">MARC-MIP3H16</strain>
    </source>
</reference>
<protein>
    <recommendedName>
        <fullName evidence="3">Helix-turn-helix domain-containing protein</fullName>
    </recommendedName>
</protein>
<name>A0AB36ZTI3_9BACT</name>
<dbReference type="Gene3D" id="6.10.250.2410">
    <property type="match status" value="1"/>
</dbReference>
<sequence>MDLNVDLGFLKLYNHFLAYEKSNIEEILYKRYRRNQKSLDEILDYLLNNDIEINDIHIQELLNRFLEYVGRLTEADAEILKSNPRLVAQKLMKLKIEILYDIKENVTEVDERRKQAKLDKLEVKYLNKEQVCKVYAIEPRTLDELTKSGDIRTTQFKEKGKHYYSVDFMDKFMLEFSNH</sequence>
<dbReference type="RefSeq" id="WP_104412876.1">
    <property type="nucleotide sequence ID" value="NZ_PTIW01000045.1"/>
</dbReference>
<dbReference type="Proteomes" id="UP000239861">
    <property type="component" value="Unassembled WGS sequence"/>
</dbReference>
<proteinExistence type="predicted"/>
<evidence type="ECO:0000313" key="2">
    <source>
        <dbReference type="Proteomes" id="UP000239861"/>
    </source>
</evidence>
<accession>A0AB36ZTI3</accession>
<dbReference type="EMBL" id="PTIW01000045">
    <property type="protein sequence ID" value="PPK57720.1"/>
    <property type="molecule type" value="Genomic_DNA"/>
</dbReference>
<organism evidence="1 2">
    <name type="scientific">Malaciobacter marinus</name>
    <dbReference type="NCBI Taxonomy" id="505249"/>
    <lineage>
        <taxon>Bacteria</taxon>
        <taxon>Pseudomonadati</taxon>
        <taxon>Campylobacterota</taxon>
        <taxon>Epsilonproteobacteria</taxon>
        <taxon>Campylobacterales</taxon>
        <taxon>Arcobacteraceae</taxon>
        <taxon>Malaciobacter</taxon>
    </lineage>
</organism>
<dbReference type="AlphaFoldDB" id="A0AB36ZTI3"/>